<evidence type="ECO:0000313" key="1">
    <source>
        <dbReference type="EMBL" id="TWT52290.1"/>
    </source>
</evidence>
<sequence length="165" mass="19761">MAKRCNHYDVAFEKLLRLVRRPYVSVNETRRALHGNESLKSMDFVVYSQTTSNLLIDVKGRRSFGGRPSWQNWAMQDDIDSLLKWEDVFGDGFRSVLVFAYEVLEPKEMDYHPVTWEFQRRRYAFYGVWTQEYARKMKLRSPSWKTVFLGANHFHELRQPILEML</sequence>
<name>A0A5C5WPE0_9PLAN</name>
<dbReference type="Proteomes" id="UP000317243">
    <property type="component" value="Unassembled WGS sequence"/>
</dbReference>
<accession>A0A5C5WPE0</accession>
<dbReference type="InterPro" id="IPR049797">
    <property type="entry name" value="HYExAFE"/>
</dbReference>
<dbReference type="NCBIfam" id="NF038001">
    <property type="entry name" value="HYExAFE"/>
    <property type="match status" value="1"/>
</dbReference>
<gene>
    <name evidence="1" type="ORF">KOR42_29760</name>
</gene>
<dbReference type="RefSeq" id="WP_146510476.1">
    <property type="nucleotide sequence ID" value="NZ_SIHI01000006.1"/>
</dbReference>
<keyword evidence="2" id="KW-1185">Reference proteome</keyword>
<evidence type="ECO:0000313" key="2">
    <source>
        <dbReference type="Proteomes" id="UP000317243"/>
    </source>
</evidence>
<proteinExistence type="predicted"/>
<reference evidence="1 2" key="1">
    <citation type="submission" date="2019-02" db="EMBL/GenBank/DDBJ databases">
        <title>Deep-cultivation of Planctomycetes and their phenomic and genomic characterization uncovers novel biology.</title>
        <authorList>
            <person name="Wiegand S."/>
            <person name="Jogler M."/>
            <person name="Boedeker C."/>
            <person name="Pinto D."/>
            <person name="Vollmers J."/>
            <person name="Rivas-Marin E."/>
            <person name="Kohn T."/>
            <person name="Peeters S.H."/>
            <person name="Heuer A."/>
            <person name="Rast P."/>
            <person name="Oberbeckmann S."/>
            <person name="Bunk B."/>
            <person name="Jeske O."/>
            <person name="Meyerdierks A."/>
            <person name="Storesund J.E."/>
            <person name="Kallscheuer N."/>
            <person name="Luecker S."/>
            <person name="Lage O.M."/>
            <person name="Pohl T."/>
            <person name="Merkel B.J."/>
            <person name="Hornburger P."/>
            <person name="Mueller R.-W."/>
            <person name="Bruemmer F."/>
            <person name="Labrenz M."/>
            <person name="Spormann A.M."/>
            <person name="Op Den Camp H."/>
            <person name="Overmann J."/>
            <person name="Amann R."/>
            <person name="Jetten M.S.M."/>
            <person name="Mascher T."/>
            <person name="Medema M.H."/>
            <person name="Devos D.P."/>
            <person name="Kaster A.-K."/>
            <person name="Ovreas L."/>
            <person name="Rohde M."/>
            <person name="Galperin M.Y."/>
            <person name="Jogler C."/>
        </authorList>
    </citation>
    <scope>NUCLEOTIDE SEQUENCE [LARGE SCALE GENOMIC DNA]</scope>
    <source>
        <strain evidence="1 2">KOR42</strain>
    </source>
</reference>
<dbReference type="EMBL" id="SIHI01000006">
    <property type="protein sequence ID" value="TWT52290.1"/>
    <property type="molecule type" value="Genomic_DNA"/>
</dbReference>
<protein>
    <submittedName>
        <fullName evidence="1">Uncharacterized protein</fullName>
    </submittedName>
</protein>
<dbReference type="AlphaFoldDB" id="A0A5C5WPE0"/>
<dbReference type="OrthoDB" id="272676at2"/>
<comment type="caution">
    <text evidence="1">The sequence shown here is derived from an EMBL/GenBank/DDBJ whole genome shotgun (WGS) entry which is preliminary data.</text>
</comment>
<organism evidence="1 2">
    <name type="scientific">Thalassoglobus neptunius</name>
    <dbReference type="NCBI Taxonomy" id="1938619"/>
    <lineage>
        <taxon>Bacteria</taxon>
        <taxon>Pseudomonadati</taxon>
        <taxon>Planctomycetota</taxon>
        <taxon>Planctomycetia</taxon>
        <taxon>Planctomycetales</taxon>
        <taxon>Planctomycetaceae</taxon>
        <taxon>Thalassoglobus</taxon>
    </lineage>
</organism>